<organism evidence="10">
    <name type="scientific">Euglena mutabilis</name>
    <dbReference type="NCBI Taxonomy" id="38275"/>
    <lineage>
        <taxon>Eukaryota</taxon>
        <taxon>Discoba</taxon>
        <taxon>Euglenozoa</taxon>
        <taxon>Euglenida</taxon>
        <taxon>Spirocuta</taxon>
        <taxon>Euglenophyceae</taxon>
        <taxon>Euglenales</taxon>
        <taxon>Euglenaceae</taxon>
        <taxon>Euglena</taxon>
    </lineage>
</organism>
<protein>
    <recommendedName>
        <fullName evidence="4">Photosystem I assembly protein Ycf4</fullName>
    </recommendedName>
</protein>
<keyword evidence="5" id="KW-0602">Photosynthesis</keyword>
<dbReference type="AlphaFoldDB" id="A0A1B0UKY8"/>
<geneLocation type="chloroplast" evidence="10"/>
<name>A0A1B0UKY8_EUGMU</name>
<evidence type="ECO:0000256" key="3">
    <source>
        <dbReference type="ARBA" id="ARBA00008198"/>
    </source>
</evidence>
<sequence>MVTDNLNQLNENILFEKIEETDKTIKYIINIIMFLGSLGFTITGISSYLNKDILPFLEVRNIIFFPQGLTMLIYGTLGLIFSINQFRILLLKIGEGYNEFNKINGTMTLFRKGQTNEQSDIKIVYQLIDIEALKIEVKTELFNNKQRIYICTKNKKDLPIFQPDRPLKIKELEEKGIKIASFLKIPIKGI</sequence>
<comment type="function">
    <text evidence="1">Seems to be required for the assembly of the photosystem I complex.</text>
</comment>
<reference evidence="10" key="1">
    <citation type="journal article" date="2016" name="J. Eukaryot. Microbiol.">
        <title>The Chloroplast Genome of Euglena mutabilis-Cluster Arrangement, Intron Analysis, and Intrageneric Trends.</title>
        <authorList>
            <person name="Dabbagh N."/>
            <person name="Preisfeld A."/>
        </authorList>
    </citation>
    <scope>NUCLEOTIDE SEQUENCE</scope>
</reference>
<comment type="subcellular location">
    <subcellularLocation>
        <location evidence="2">Membrane</location>
        <topology evidence="2">Multi-pass membrane protein</topology>
    </subcellularLocation>
</comment>
<evidence type="ECO:0000256" key="8">
    <source>
        <dbReference type="ARBA" id="ARBA00023136"/>
    </source>
</evidence>
<evidence type="ECO:0000256" key="9">
    <source>
        <dbReference type="SAM" id="Phobius"/>
    </source>
</evidence>
<dbReference type="EMBL" id="KT223519">
    <property type="protein sequence ID" value="AMD08038.1"/>
    <property type="molecule type" value="Genomic_DNA"/>
</dbReference>
<evidence type="ECO:0000256" key="7">
    <source>
        <dbReference type="ARBA" id="ARBA00022989"/>
    </source>
</evidence>
<evidence type="ECO:0000256" key="6">
    <source>
        <dbReference type="ARBA" id="ARBA00022692"/>
    </source>
</evidence>
<feature type="transmembrane region" description="Helical" evidence="9">
    <location>
        <begin position="27"/>
        <end position="49"/>
    </location>
</feature>
<feature type="transmembrane region" description="Helical" evidence="9">
    <location>
        <begin position="61"/>
        <end position="83"/>
    </location>
</feature>
<dbReference type="GO" id="GO:0015979">
    <property type="term" value="P:photosynthesis"/>
    <property type="evidence" value="ECO:0007669"/>
    <property type="project" value="UniProtKB-KW"/>
</dbReference>
<keyword evidence="10" id="KW-0150">Chloroplast</keyword>
<evidence type="ECO:0000313" key="10">
    <source>
        <dbReference type="EMBL" id="AMD08038.1"/>
    </source>
</evidence>
<comment type="similarity">
    <text evidence="3">Belongs to the Ycf4 family.</text>
</comment>
<keyword evidence="8 9" id="KW-0472">Membrane</keyword>
<keyword evidence="6 9" id="KW-0812">Transmembrane</keyword>
<dbReference type="GO" id="GO:0009522">
    <property type="term" value="C:photosystem I"/>
    <property type="evidence" value="ECO:0007669"/>
    <property type="project" value="InterPro"/>
</dbReference>
<proteinExistence type="inferred from homology"/>
<keyword evidence="10" id="KW-0934">Plastid</keyword>
<gene>
    <name evidence="10" type="primary">ycf4</name>
</gene>
<evidence type="ECO:0000256" key="1">
    <source>
        <dbReference type="ARBA" id="ARBA00002862"/>
    </source>
</evidence>
<dbReference type="Pfam" id="PF02392">
    <property type="entry name" value="Ycf4"/>
    <property type="match status" value="1"/>
</dbReference>
<evidence type="ECO:0000256" key="4">
    <source>
        <dbReference type="ARBA" id="ARBA00015395"/>
    </source>
</evidence>
<evidence type="ECO:0000256" key="2">
    <source>
        <dbReference type="ARBA" id="ARBA00004141"/>
    </source>
</evidence>
<dbReference type="InterPro" id="IPR003359">
    <property type="entry name" value="PSI_Ycf4_assembly"/>
</dbReference>
<accession>A0A1B0UKY8</accession>
<evidence type="ECO:0000256" key="5">
    <source>
        <dbReference type="ARBA" id="ARBA00022531"/>
    </source>
</evidence>
<keyword evidence="7 9" id="KW-1133">Transmembrane helix</keyword>